<evidence type="ECO:0000256" key="3">
    <source>
        <dbReference type="ARBA" id="ARBA00023163"/>
    </source>
</evidence>
<dbReference type="GO" id="GO:0005829">
    <property type="term" value="C:cytosol"/>
    <property type="evidence" value="ECO:0007669"/>
    <property type="project" value="TreeGrafter"/>
</dbReference>
<dbReference type="AlphaFoldDB" id="A0A3D9HZN3"/>
<dbReference type="Proteomes" id="UP000256845">
    <property type="component" value="Unassembled WGS sequence"/>
</dbReference>
<evidence type="ECO:0000313" key="6">
    <source>
        <dbReference type="Proteomes" id="UP000256845"/>
    </source>
</evidence>
<dbReference type="Gene3D" id="1.10.10.10">
    <property type="entry name" value="Winged helix-like DNA-binding domain superfamily/Winged helix DNA-binding domain"/>
    <property type="match status" value="1"/>
</dbReference>
<dbReference type="InterPro" id="IPR011991">
    <property type="entry name" value="ArsR-like_HTH"/>
</dbReference>
<gene>
    <name evidence="5" type="ORF">DFP90_1011169</name>
</gene>
<dbReference type="InterPro" id="IPR036390">
    <property type="entry name" value="WH_DNA-bd_sf"/>
</dbReference>
<dbReference type="EMBL" id="QRDW01000001">
    <property type="protein sequence ID" value="RED54366.1"/>
    <property type="molecule type" value="Genomic_DNA"/>
</dbReference>
<dbReference type="InterPro" id="IPR036388">
    <property type="entry name" value="WH-like_DNA-bd_sf"/>
</dbReference>
<dbReference type="SUPFAM" id="SSF54909">
    <property type="entry name" value="Dimeric alpha+beta barrel"/>
    <property type="match status" value="1"/>
</dbReference>
<dbReference type="InterPro" id="IPR000485">
    <property type="entry name" value="AsnC-type_HTH_dom"/>
</dbReference>
<dbReference type="PANTHER" id="PTHR30154">
    <property type="entry name" value="LEUCINE-RESPONSIVE REGULATORY PROTEIN"/>
    <property type="match status" value="1"/>
</dbReference>
<evidence type="ECO:0000256" key="2">
    <source>
        <dbReference type="ARBA" id="ARBA00023125"/>
    </source>
</evidence>
<name>A0A3D9HZN3_9PROT</name>
<keyword evidence="6" id="KW-1185">Reference proteome</keyword>
<dbReference type="GO" id="GO:0006355">
    <property type="term" value="P:regulation of DNA-templated transcription"/>
    <property type="evidence" value="ECO:0007669"/>
    <property type="project" value="UniProtKB-ARBA"/>
</dbReference>
<evidence type="ECO:0000259" key="4">
    <source>
        <dbReference type="PROSITE" id="PS50956"/>
    </source>
</evidence>
<keyword evidence="3" id="KW-0804">Transcription</keyword>
<protein>
    <submittedName>
        <fullName evidence="5">AsnC family transcriptional regulator</fullName>
    </submittedName>
</protein>
<reference evidence="5 6" key="1">
    <citation type="submission" date="2018-07" db="EMBL/GenBank/DDBJ databases">
        <title>Genomic Encyclopedia of Type Strains, Phase III (KMG-III): the genomes of soil and plant-associated and newly described type strains.</title>
        <authorList>
            <person name="Whitman W."/>
        </authorList>
    </citation>
    <scope>NUCLEOTIDE SEQUENCE [LARGE SCALE GENOMIC DNA]</scope>
    <source>
        <strain evidence="5 6">CECT 8488</strain>
    </source>
</reference>
<proteinExistence type="predicted"/>
<dbReference type="PRINTS" id="PR00033">
    <property type="entry name" value="HTHASNC"/>
</dbReference>
<dbReference type="SUPFAM" id="SSF46785">
    <property type="entry name" value="Winged helix' DNA-binding domain"/>
    <property type="match status" value="1"/>
</dbReference>
<sequence>MSRKVLDPRDLKLLSLLEADARLPISDLARAVNLSPTAVRQRLARLERDGEIAGYTIRRPPLAADNKTTVVMSLRLTGSRCKALFADIGHLTEIRKFWSLAGDVDACLILQVPDMARLQEITEMISDHPVVDRIQSHVVIETHRDE</sequence>
<organism evidence="5 6">
    <name type="scientific">Aestuariispira insulae</name>
    <dbReference type="NCBI Taxonomy" id="1461337"/>
    <lineage>
        <taxon>Bacteria</taxon>
        <taxon>Pseudomonadati</taxon>
        <taxon>Pseudomonadota</taxon>
        <taxon>Alphaproteobacteria</taxon>
        <taxon>Rhodospirillales</taxon>
        <taxon>Kiloniellaceae</taxon>
        <taxon>Aestuariispira</taxon>
    </lineage>
</organism>
<keyword evidence="1" id="KW-0805">Transcription regulation</keyword>
<dbReference type="Gene3D" id="3.30.70.920">
    <property type="match status" value="1"/>
</dbReference>
<dbReference type="Pfam" id="PF13412">
    <property type="entry name" value="HTH_24"/>
    <property type="match status" value="1"/>
</dbReference>
<dbReference type="SMART" id="SM00344">
    <property type="entry name" value="HTH_ASNC"/>
    <property type="match status" value="1"/>
</dbReference>
<dbReference type="RefSeq" id="WP_181905207.1">
    <property type="nucleotide sequence ID" value="NZ_QRDW01000001.1"/>
</dbReference>
<keyword evidence="2" id="KW-0238">DNA-binding</keyword>
<dbReference type="GO" id="GO:0043565">
    <property type="term" value="F:sequence-specific DNA binding"/>
    <property type="evidence" value="ECO:0007669"/>
    <property type="project" value="InterPro"/>
</dbReference>
<dbReference type="InterPro" id="IPR019885">
    <property type="entry name" value="Tscrpt_reg_HTH_AsnC-type_CS"/>
</dbReference>
<dbReference type="Pfam" id="PF01037">
    <property type="entry name" value="AsnC_trans_reg"/>
    <property type="match status" value="1"/>
</dbReference>
<dbReference type="InterPro" id="IPR019887">
    <property type="entry name" value="Tscrpt_reg_AsnC/Lrp_C"/>
</dbReference>
<dbReference type="PANTHER" id="PTHR30154:SF34">
    <property type="entry name" value="TRANSCRIPTIONAL REGULATOR AZLB"/>
    <property type="match status" value="1"/>
</dbReference>
<accession>A0A3D9HZN3</accession>
<evidence type="ECO:0000313" key="5">
    <source>
        <dbReference type="EMBL" id="RED54366.1"/>
    </source>
</evidence>
<dbReference type="InterPro" id="IPR011008">
    <property type="entry name" value="Dimeric_a/b-barrel"/>
</dbReference>
<evidence type="ECO:0000256" key="1">
    <source>
        <dbReference type="ARBA" id="ARBA00023015"/>
    </source>
</evidence>
<dbReference type="PROSITE" id="PS50956">
    <property type="entry name" value="HTH_ASNC_2"/>
    <property type="match status" value="1"/>
</dbReference>
<feature type="domain" description="HTH asnC-type" evidence="4">
    <location>
        <begin position="6"/>
        <end position="58"/>
    </location>
</feature>
<dbReference type="CDD" id="cd00090">
    <property type="entry name" value="HTH_ARSR"/>
    <property type="match status" value="1"/>
</dbReference>
<dbReference type="PROSITE" id="PS00519">
    <property type="entry name" value="HTH_ASNC_1"/>
    <property type="match status" value="1"/>
</dbReference>
<dbReference type="GO" id="GO:0043200">
    <property type="term" value="P:response to amino acid"/>
    <property type="evidence" value="ECO:0007669"/>
    <property type="project" value="TreeGrafter"/>
</dbReference>
<comment type="caution">
    <text evidence="5">The sequence shown here is derived from an EMBL/GenBank/DDBJ whole genome shotgun (WGS) entry which is preliminary data.</text>
</comment>
<dbReference type="InterPro" id="IPR019888">
    <property type="entry name" value="Tscrpt_reg_AsnC-like"/>
</dbReference>